<dbReference type="Gene3D" id="1.10.10.10">
    <property type="entry name" value="Winged helix-like DNA-binding domain superfamily/Winged helix DNA-binding domain"/>
    <property type="match status" value="1"/>
</dbReference>
<dbReference type="SMART" id="SM00347">
    <property type="entry name" value="HTH_MARR"/>
    <property type="match status" value="1"/>
</dbReference>
<gene>
    <name evidence="2" type="ORF">CYFUS_008673</name>
</gene>
<name>A0A250JHT8_9BACT</name>
<dbReference type="InterPro" id="IPR036390">
    <property type="entry name" value="WH_DNA-bd_sf"/>
</dbReference>
<organism evidence="2 3">
    <name type="scientific">Cystobacter fuscus</name>
    <dbReference type="NCBI Taxonomy" id="43"/>
    <lineage>
        <taxon>Bacteria</taxon>
        <taxon>Pseudomonadati</taxon>
        <taxon>Myxococcota</taxon>
        <taxon>Myxococcia</taxon>
        <taxon>Myxococcales</taxon>
        <taxon>Cystobacterineae</taxon>
        <taxon>Archangiaceae</taxon>
        <taxon>Cystobacter</taxon>
    </lineage>
</organism>
<evidence type="ECO:0000313" key="3">
    <source>
        <dbReference type="Proteomes" id="UP000217257"/>
    </source>
</evidence>
<accession>A0A250JHT8</accession>
<proteinExistence type="predicted"/>
<evidence type="ECO:0000313" key="2">
    <source>
        <dbReference type="EMBL" id="ATB43193.1"/>
    </source>
</evidence>
<dbReference type="PANTHER" id="PTHR33164">
    <property type="entry name" value="TRANSCRIPTIONAL REGULATOR, MARR FAMILY"/>
    <property type="match status" value="1"/>
</dbReference>
<dbReference type="GO" id="GO:0003700">
    <property type="term" value="F:DNA-binding transcription factor activity"/>
    <property type="evidence" value="ECO:0007669"/>
    <property type="project" value="InterPro"/>
</dbReference>
<dbReference type="InterPro" id="IPR039422">
    <property type="entry name" value="MarR/SlyA-like"/>
</dbReference>
<dbReference type="SUPFAM" id="SSF46785">
    <property type="entry name" value="Winged helix' DNA-binding domain"/>
    <property type="match status" value="1"/>
</dbReference>
<sequence length="160" mass="17552">MDNILSMVKLTEEGEAFTELVLEVFRLNGLALAAGDRLTEPMGLSSARWQVLGVVEHAPAPVANVARIMGLSRQGVQQTADALERDGFIEYLENPHHRRAKLISMTAKGREALRRVEGFHALWANQLGAGMNPRQLRAVVNGLKQARQLLEKDASASDEA</sequence>
<dbReference type="PANTHER" id="PTHR33164:SF43">
    <property type="entry name" value="HTH-TYPE TRANSCRIPTIONAL REPRESSOR YETL"/>
    <property type="match status" value="1"/>
</dbReference>
<dbReference type="KEGG" id="cfus:CYFUS_008673"/>
<protein>
    <submittedName>
        <fullName evidence="2">MarR family transcriptional regulator</fullName>
    </submittedName>
</protein>
<dbReference type="InterPro" id="IPR036388">
    <property type="entry name" value="WH-like_DNA-bd_sf"/>
</dbReference>
<dbReference type="InterPro" id="IPR000835">
    <property type="entry name" value="HTH_MarR-typ"/>
</dbReference>
<dbReference type="Proteomes" id="UP000217257">
    <property type="component" value="Chromosome"/>
</dbReference>
<dbReference type="AlphaFoldDB" id="A0A250JHT8"/>
<feature type="domain" description="HTH marR-type" evidence="1">
    <location>
        <begin position="13"/>
        <end position="148"/>
    </location>
</feature>
<dbReference type="GO" id="GO:0006950">
    <property type="term" value="P:response to stress"/>
    <property type="evidence" value="ECO:0007669"/>
    <property type="project" value="TreeGrafter"/>
</dbReference>
<dbReference type="PROSITE" id="PS50995">
    <property type="entry name" value="HTH_MARR_2"/>
    <property type="match status" value="1"/>
</dbReference>
<dbReference type="EMBL" id="CP022098">
    <property type="protein sequence ID" value="ATB43193.1"/>
    <property type="molecule type" value="Genomic_DNA"/>
</dbReference>
<reference evidence="2 3" key="1">
    <citation type="submission" date="2017-06" db="EMBL/GenBank/DDBJ databases">
        <title>Sequencing and comparative analysis of myxobacterial genomes.</title>
        <authorList>
            <person name="Rupp O."/>
            <person name="Goesmann A."/>
            <person name="Sogaard-Andersen L."/>
        </authorList>
    </citation>
    <scope>NUCLEOTIDE SEQUENCE [LARGE SCALE GENOMIC DNA]</scope>
    <source>
        <strain evidence="2 3">DSM 52655</strain>
    </source>
</reference>
<evidence type="ECO:0000259" key="1">
    <source>
        <dbReference type="PROSITE" id="PS50995"/>
    </source>
</evidence>
<dbReference type="Pfam" id="PF12802">
    <property type="entry name" value="MarR_2"/>
    <property type="match status" value="1"/>
</dbReference>